<dbReference type="AlphaFoldDB" id="R7Z6K0"/>
<name>R7Z6K0_CONA1</name>
<feature type="domain" description="Zn(2)-C6 fungal-type" evidence="3">
    <location>
        <begin position="141"/>
        <end position="172"/>
    </location>
</feature>
<dbReference type="PROSITE" id="PS50048">
    <property type="entry name" value="ZN2_CY6_FUNGAL_2"/>
    <property type="match status" value="1"/>
</dbReference>
<dbReference type="HOGENOM" id="CLU_1199745_0_0_1"/>
<dbReference type="GO" id="GO:0008270">
    <property type="term" value="F:zinc ion binding"/>
    <property type="evidence" value="ECO:0007669"/>
    <property type="project" value="InterPro"/>
</dbReference>
<keyword evidence="5" id="KW-1185">Reference proteome</keyword>
<evidence type="ECO:0000259" key="3">
    <source>
        <dbReference type="PROSITE" id="PS50048"/>
    </source>
</evidence>
<dbReference type="RefSeq" id="XP_007784936.1">
    <property type="nucleotide sequence ID" value="XM_007786746.1"/>
</dbReference>
<dbReference type="InterPro" id="IPR036864">
    <property type="entry name" value="Zn2-C6_fun-type_DNA-bd_sf"/>
</dbReference>
<feature type="region of interest" description="Disordered" evidence="2">
    <location>
        <begin position="1"/>
        <end position="127"/>
    </location>
</feature>
<dbReference type="EMBL" id="JH767619">
    <property type="protein sequence ID" value="EON69619.1"/>
    <property type="molecule type" value="Genomic_DNA"/>
</dbReference>
<organism evidence="4 5">
    <name type="scientific">Coniosporium apollinis (strain CBS 100218)</name>
    <name type="common">Rock-inhabiting black yeast</name>
    <dbReference type="NCBI Taxonomy" id="1168221"/>
    <lineage>
        <taxon>Eukaryota</taxon>
        <taxon>Fungi</taxon>
        <taxon>Dikarya</taxon>
        <taxon>Ascomycota</taxon>
        <taxon>Pezizomycotina</taxon>
        <taxon>Dothideomycetes</taxon>
        <taxon>Dothideomycetes incertae sedis</taxon>
        <taxon>Coniosporium</taxon>
    </lineage>
</organism>
<dbReference type="GO" id="GO:0000981">
    <property type="term" value="F:DNA-binding transcription factor activity, RNA polymerase II-specific"/>
    <property type="evidence" value="ECO:0007669"/>
    <property type="project" value="InterPro"/>
</dbReference>
<dbReference type="OrthoDB" id="3932796at2759"/>
<dbReference type="SUPFAM" id="SSF57701">
    <property type="entry name" value="Zn2/Cys6 DNA-binding domain"/>
    <property type="match status" value="1"/>
</dbReference>
<evidence type="ECO:0000256" key="2">
    <source>
        <dbReference type="SAM" id="MobiDB-lite"/>
    </source>
</evidence>
<proteinExistence type="predicted"/>
<gene>
    <name evidence="4" type="ORF">W97_08879</name>
</gene>
<reference evidence="5" key="1">
    <citation type="submission" date="2012-06" db="EMBL/GenBank/DDBJ databases">
        <title>The genome sequence of Coniosporium apollinis CBS 100218.</title>
        <authorList>
            <consortium name="The Broad Institute Genome Sequencing Platform"/>
            <person name="Cuomo C."/>
            <person name="Gorbushina A."/>
            <person name="Noack S."/>
            <person name="Walker B."/>
            <person name="Young S.K."/>
            <person name="Zeng Q."/>
            <person name="Gargeya S."/>
            <person name="Fitzgerald M."/>
            <person name="Haas B."/>
            <person name="Abouelleil A."/>
            <person name="Alvarado L."/>
            <person name="Arachchi H.M."/>
            <person name="Berlin A.M."/>
            <person name="Chapman S.B."/>
            <person name="Goldberg J."/>
            <person name="Griggs A."/>
            <person name="Gujja S."/>
            <person name="Hansen M."/>
            <person name="Howarth C."/>
            <person name="Imamovic A."/>
            <person name="Larimer J."/>
            <person name="McCowan C."/>
            <person name="Montmayeur A."/>
            <person name="Murphy C."/>
            <person name="Neiman D."/>
            <person name="Pearson M."/>
            <person name="Priest M."/>
            <person name="Roberts A."/>
            <person name="Saif S."/>
            <person name="Shea T."/>
            <person name="Sisk P."/>
            <person name="Sykes S."/>
            <person name="Wortman J."/>
            <person name="Nusbaum C."/>
            <person name="Birren B."/>
        </authorList>
    </citation>
    <scope>NUCLEOTIDE SEQUENCE [LARGE SCALE GENOMIC DNA]</scope>
    <source>
        <strain evidence="5">CBS 100218</strain>
    </source>
</reference>
<evidence type="ECO:0000313" key="5">
    <source>
        <dbReference type="Proteomes" id="UP000016924"/>
    </source>
</evidence>
<accession>R7Z6K0</accession>
<keyword evidence="1" id="KW-0539">Nucleus</keyword>
<dbReference type="InterPro" id="IPR001138">
    <property type="entry name" value="Zn2Cys6_DnaBD"/>
</dbReference>
<feature type="compositionally biased region" description="Polar residues" evidence="2">
    <location>
        <begin position="97"/>
        <end position="106"/>
    </location>
</feature>
<feature type="compositionally biased region" description="Low complexity" evidence="2">
    <location>
        <begin position="61"/>
        <end position="75"/>
    </location>
</feature>
<protein>
    <recommendedName>
        <fullName evidence="3">Zn(2)-C6 fungal-type domain-containing protein</fullName>
    </recommendedName>
</protein>
<evidence type="ECO:0000256" key="1">
    <source>
        <dbReference type="ARBA" id="ARBA00023242"/>
    </source>
</evidence>
<sequence length="231" mass="25087">MSDSTSTPSIGPKADSCVSAKHDGSIREAAAAIDDDAEDLPTIRRAKNPALPDPFLDAANRATSSPVSTASSPRSIWDSSPLRQDLKADSGNEWHSAPSSICSSPCTRPAPKPGTDSVFKDNKSDQPEEDLDISLERLAESCLQCQLKRLPCNRGRPTCSRCLRMNQKREPCLAQRRLAFREMRAGLGIAGFVVPIHGCEREGEEKLRAVVSFFTSRWHGLKPCADVAQVA</sequence>
<dbReference type="Proteomes" id="UP000016924">
    <property type="component" value="Unassembled WGS sequence"/>
</dbReference>
<evidence type="ECO:0000313" key="4">
    <source>
        <dbReference type="EMBL" id="EON69619.1"/>
    </source>
</evidence>
<dbReference type="CDD" id="cd00067">
    <property type="entry name" value="GAL4"/>
    <property type="match status" value="1"/>
</dbReference>
<dbReference type="GeneID" id="19906190"/>